<comment type="caution">
    <text evidence="2">The sequence shown here is derived from an EMBL/GenBank/DDBJ whole genome shotgun (WGS) entry which is preliminary data.</text>
</comment>
<protein>
    <recommendedName>
        <fullName evidence="1">RNase H type-1 domain-containing protein</fullName>
    </recommendedName>
</protein>
<dbReference type="Proteomes" id="UP000828251">
    <property type="component" value="Unassembled WGS sequence"/>
</dbReference>
<sequence>MKISIYTRDSSNSGWMRMDLPFDRMLVSEGDPGHYFLVKYEQRKVSRIAFDAEAIACHEAVLTGLEIGYSKVVIEGDSKTIINKWATHVEDRSEVSAHIRNIHREISKFQTISFHYAPRSVNQLAHLIATTSLKKMEVVYLIGEVPCYAKKQWEMDRPQEPD</sequence>
<dbReference type="InterPro" id="IPR012337">
    <property type="entry name" value="RNaseH-like_sf"/>
</dbReference>
<dbReference type="EMBL" id="JAIQCV010000002">
    <property type="protein sequence ID" value="KAH1120809.1"/>
    <property type="molecule type" value="Genomic_DNA"/>
</dbReference>
<dbReference type="GO" id="GO:0004523">
    <property type="term" value="F:RNA-DNA hybrid ribonuclease activity"/>
    <property type="evidence" value="ECO:0007669"/>
    <property type="project" value="InterPro"/>
</dbReference>
<organism evidence="2 3">
    <name type="scientific">Gossypium stocksii</name>
    <dbReference type="NCBI Taxonomy" id="47602"/>
    <lineage>
        <taxon>Eukaryota</taxon>
        <taxon>Viridiplantae</taxon>
        <taxon>Streptophyta</taxon>
        <taxon>Embryophyta</taxon>
        <taxon>Tracheophyta</taxon>
        <taxon>Spermatophyta</taxon>
        <taxon>Magnoliopsida</taxon>
        <taxon>eudicotyledons</taxon>
        <taxon>Gunneridae</taxon>
        <taxon>Pentapetalae</taxon>
        <taxon>rosids</taxon>
        <taxon>malvids</taxon>
        <taxon>Malvales</taxon>
        <taxon>Malvaceae</taxon>
        <taxon>Malvoideae</taxon>
        <taxon>Gossypium</taxon>
    </lineage>
</organism>
<name>A0A9D3WA75_9ROSI</name>
<accession>A0A9D3WA75</accession>
<proteinExistence type="predicted"/>
<evidence type="ECO:0000313" key="2">
    <source>
        <dbReference type="EMBL" id="KAH1120809.1"/>
    </source>
</evidence>
<dbReference type="PANTHER" id="PTHR47074">
    <property type="entry name" value="BNAC02G40300D PROTEIN"/>
    <property type="match status" value="1"/>
</dbReference>
<gene>
    <name evidence="2" type="ORF">J1N35_003969</name>
</gene>
<keyword evidence="3" id="KW-1185">Reference proteome</keyword>
<dbReference type="SUPFAM" id="SSF53098">
    <property type="entry name" value="Ribonuclease H-like"/>
    <property type="match status" value="1"/>
</dbReference>
<dbReference type="InterPro" id="IPR036397">
    <property type="entry name" value="RNaseH_sf"/>
</dbReference>
<dbReference type="InterPro" id="IPR002156">
    <property type="entry name" value="RNaseH_domain"/>
</dbReference>
<reference evidence="2 3" key="1">
    <citation type="journal article" date="2021" name="Plant Biotechnol. J.">
        <title>Multi-omics assisted identification of the key and species-specific regulatory components of drought-tolerant mechanisms in Gossypium stocksii.</title>
        <authorList>
            <person name="Yu D."/>
            <person name="Ke L."/>
            <person name="Zhang D."/>
            <person name="Wu Y."/>
            <person name="Sun Y."/>
            <person name="Mei J."/>
            <person name="Sun J."/>
            <person name="Sun Y."/>
        </authorList>
    </citation>
    <scope>NUCLEOTIDE SEQUENCE [LARGE SCALE GENOMIC DNA]</scope>
    <source>
        <strain evidence="3">cv. E1</strain>
        <tissue evidence="2">Leaf</tissue>
    </source>
</reference>
<dbReference type="Gene3D" id="3.30.420.10">
    <property type="entry name" value="Ribonuclease H-like superfamily/Ribonuclease H"/>
    <property type="match status" value="1"/>
</dbReference>
<dbReference type="CDD" id="cd06222">
    <property type="entry name" value="RNase_H_like"/>
    <property type="match status" value="1"/>
</dbReference>
<dbReference type="AlphaFoldDB" id="A0A9D3WA75"/>
<dbReference type="GO" id="GO:0003676">
    <property type="term" value="F:nucleic acid binding"/>
    <property type="evidence" value="ECO:0007669"/>
    <property type="project" value="InterPro"/>
</dbReference>
<dbReference type="InterPro" id="IPR044730">
    <property type="entry name" value="RNase_H-like_dom_plant"/>
</dbReference>
<dbReference type="OrthoDB" id="1906820at2759"/>
<dbReference type="PANTHER" id="PTHR47074:SF61">
    <property type="entry name" value="RNASE H TYPE-1 DOMAIN-CONTAINING PROTEIN"/>
    <property type="match status" value="1"/>
</dbReference>
<evidence type="ECO:0000259" key="1">
    <source>
        <dbReference type="Pfam" id="PF13456"/>
    </source>
</evidence>
<dbReference type="Pfam" id="PF13456">
    <property type="entry name" value="RVT_3"/>
    <property type="match status" value="1"/>
</dbReference>
<feature type="domain" description="RNase H type-1" evidence="1">
    <location>
        <begin position="46"/>
        <end position="130"/>
    </location>
</feature>
<evidence type="ECO:0000313" key="3">
    <source>
        <dbReference type="Proteomes" id="UP000828251"/>
    </source>
</evidence>
<dbReference type="InterPro" id="IPR052929">
    <property type="entry name" value="RNase_H-like_EbsB-rel"/>
</dbReference>